<feature type="region of interest" description="Disordered" evidence="1">
    <location>
        <begin position="293"/>
        <end position="388"/>
    </location>
</feature>
<feature type="chain" id="PRO_5012332126" description="Pherophorin domain-containing protein" evidence="2">
    <location>
        <begin position="21"/>
        <end position="641"/>
    </location>
</feature>
<reference evidence="3 4" key="1">
    <citation type="submission" date="2017-08" db="EMBL/GenBank/DDBJ databases">
        <title>Acidophilic green algal genome provides insights into adaptation to an acidic environment.</title>
        <authorList>
            <person name="Hirooka S."/>
            <person name="Hirose Y."/>
            <person name="Kanesaki Y."/>
            <person name="Higuchi S."/>
            <person name="Fujiwara T."/>
            <person name="Onuma R."/>
            <person name="Era A."/>
            <person name="Ohbayashi R."/>
            <person name="Uzuka A."/>
            <person name="Nozaki H."/>
            <person name="Yoshikawa H."/>
            <person name="Miyagishima S.Y."/>
        </authorList>
    </citation>
    <scope>NUCLEOTIDE SEQUENCE [LARGE SCALE GENOMIC DNA]</scope>
    <source>
        <strain evidence="3 4">NIES-2499</strain>
    </source>
</reference>
<evidence type="ECO:0008006" key="5">
    <source>
        <dbReference type="Google" id="ProtNLM"/>
    </source>
</evidence>
<accession>A0A250WV10</accession>
<dbReference type="Proteomes" id="UP000232323">
    <property type="component" value="Unassembled WGS sequence"/>
</dbReference>
<feature type="compositionally biased region" description="Pro residues" evidence="1">
    <location>
        <begin position="297"/>
        <end position="341"/>
    </location>
</feature>
<keyword evidence="2" id="KW-0732">Signal</keyword>
<dbReference type="AlphaFoldDB" id="A0A250WV10"/>
<feature type="signal peptide" evidence="2">
    <location>
        <begin position="1"/>
        <end position="20"/>
    </location>
</feature>
<feature type="compositionally biased region" description="Low complexity" evidence="1">
    <location>
        <begin position="342"/>
        <end position="356"/>
    </location>
</feature>
<name>A0A250WV10_9CHLO</name>
<keyword evidence="4" id="KW-1185">Reference proteome</keyword>
<gene>
    <name evidence="3" type="ORF">CEUSTIGMA_g2099.t1</name>
</gene>
<dbReference type="OrthoDB" id="535521at2759"/>
<organism evidence="3 4">
    <name type="scientific">Chlamydomonas eustigma</name>
    <dbReference type="NCBI Taxonomy" id="1157962"/>
    <lineage>
        <taxon>Eukaryota</taxon>
        <taxon>Viridiplantae</taxon>
        <taxon>Chlorophyta</taxon>
        <taxon>core chlorophytes</taxon>
        <taxon>Chlorophyceae</taxon>
        <taxon>CS clade</taxon>
        <taxon>Chlamydomonadales</taxon>
        <taxon>Chlamydomonadaceae</taxon>
        <taxon>Chlamydomonas</taxon>
    </lineage>
</organism>
<evidence type="ECO:0000256" key="2">
    <source>
        <dbReference type="SAM" id="SignalP"/>
    </source>
</evidence>
<feature type="compositionally biased region" description="Pro residues" evidence="1">
    <location>
        <begin position="357"/>
        <end position="386"/>
    </location>
</feature>
<proteinExistence type="predicted"/>
<comment type="caution">
    <text evidence="3">The sequence shown here is derived from an EMBL/GenBank/DDBJ whole genome shotgun (WGS) entry which is preliminary data.</text>
</comment>
<sequence>MVLIDGVVCTIVLLTATSLSTINNITLEFSTPSFVAPNGNLFCFNDQQFSFRGVKIFSLYPGGTLFTASNADILSSFKPISSNSSASGLPSFFQTPLVSQGSLLPLEAPVGLSDVLATDPYYSTSYQSVRYDDFQLSSNGFSISGVPSFPMISSNSVSSSKAENCMLISGLWQANNRYQLTFQISNPDCSKPQGCPSFDFPEIWMVPLQASTTDGFSYGPSDNSTQSEPLFTVLGDKYGTACPVREVSQMDLGTVFDACYEASLLGLTGIPSLNSMSASSRALVCLDLIRQDEANHTPPPAPPTPPHPPPYPPPYPHPFLPPPYPASPPPLQWRPPPPEPGGTPAAPLQHQPTPFWTRPPYPPHPPYPPAPHPPSYPPPTSPPQPPSQLALLFNLPPLTNYTLNSWAEVSCNTSNALESAVLSTVRFGGQCVSCGSGTAVNVTSSGGSASAICQCSPAIYPALAGNIACGPVLLSSTAASLAITTSMVSNSTVALLCQQYTSMQGGWTQGSISDKMVQALVLQAFISQASNIIDYSSIQAANLTFFQNYVFDNRIPYSPTRQFGIKPNCNKCTGGTFKDSMNNNAIVPVYDNHFNAMNVFRFIGYVLSTKLGYTCSSLWDPSNPYSWEYGQYTKVLCKPLQ</sequence>
<evidence type="ECO:0000313" key="3">
    <source>
        <dbReference type="EMBL" id="GAX74651.1"/>
    </source>
</evidence>
<evidence type="ECO:0000313" key="4">
    <source>
        <dbReference type="Proteomes" id="UP000232323"/>
    </source>
</evidence>
<protein>
    <recommendedName>
        <fullName evidence="5">Pherophorin domain-containing protein</fullName>
    </recommendedName>
</protein>
<evidence type="ECO:0000256" key="1">
    <source>
        <dbReference type="SAM" id="MobiDB-lite"/>
    </source>
</evidence>
<dbReference type="EMBL" id="BEGY01000008">
    <property type="protein sequence ID" value="GAX74651.1"/>
    <property type="molecule type" value="Genomic_DNA"/>
</dbReference>